<dbReference type="PANTHER" id="PTHR36838">
    <property type="entry name" value="AUXIN EFFLUX CARRIER FAMILY PROTEIN"/>
    <property type="match status" value="1"/>
</dbReference>
<comment type="subcellular location">
    <subcellularLocation>
        <location evidence="1">Cell membrane</location>
        <topology evidence="1">Multi-pass membrane protein</topology>
    </subcellularLocation>
</comment>
<dbReference type="Gene3D" id="1.20.1530.20">
    <property type="match status" value="1"/>
</dbReference>
<evidence type="ECO:0000256" key="6">
    <source>
        <dbReference type="ARBA" id="ARBA00022989"/>
    </source>
</evidence>
<dbReference type="Proteomes" id="UP001368500">
    <property type="component" value="Unassembled WGS sequence"/>
</dbReference>
<dbReference type="InterPro" id="IPR038770">
    <property type="entry name" value="Na+/solute_symporter_sf"/>
</dbReference>
<evidence type="ECO:0000256" key="4">
    <source>
        <dbReference type="ARBA" id="ARBA00022475"/>
    </source>
</evidence>
<feature type="transmembrane region" description="Helical" evidence="8">
    <location>
        <begin position="6"/>
        <end position="28"/>
    </location>
</feature>
<reference evidence="9 10" key="1">
    <citation type="submission" date="2024-04" db="EMBL/GenBank/DDBJ databases">
        <title>Novel species of the genus Ideonella isolated from streams.</title>
        <authorList>
            <person name="Lu H."/>
        </authorList>
    </citation>
    <scope>NUCLEOTIDE SEQUENCE [LARGE SCALE GENOMIC DNA]</scope>
    <source>
        <strain evidence="9 10">BYS139W</strain>
    </source>
</reference>
<feature type="transmembrane region" description="Helical" evidence="8">
    <location>
        <begin position="188"/>
        <end position="209"/>
    </location>
</feature>
<feature type="transmembrane region" description="Helical" evidence="8">
    <location>
        <begin position="254"/>
        <end position="277"/>
    </location>
</feature>
<feature type="transmembrane region" description="Helical" evidence="8">
    <location>
        <begin position="283"/>
        <end position="304"/>
    </location>
</feature>
<evidence type="ECO:0000256" key="7">
    <source>
        <dbReference type="ARBA" id="ARBA00023136"/>
    </source>
</evidence>
<protein>
    <submittedName>
        <fullName evidence="9">AEC family transporter</fullName>
    </submittedName>
</protein>
<organism evidence="9 10">
    <name type="scientific">Pseudaquabacterium rugosum</name>
    <dbReference type="NCBI Taxonomy" id="2984194"/>
    <lineage>
        <taxon>Bacteria</taxon>
        <taxon>Pseudomonadati</taxon>
        <taxon>Pseudomonadota</taxon>
        <taxon>Betaproteobacteria</taxon>
        <taxon>Burkholderiales</taxon>
        <taxon>Sphaerotilaceae</taxon>
        <taxon>Pseudaquabacterium</taxon>
    </lineage>
</organism>
<feature type="transmembrane region" description="Helical" evidence="8">
    <location>
        <begin position="221"/>
        <end position="242"/>
    </location>
</feature>
<feature type="transmembrane region" description="Helical" evidence="8">
    <location>
        <begin position="316"/>
        <end position="335"/>
    </location>
</feature>
<proteinExistence type="inferred from homology"/>
<name>A0ABU9BG06_9BURK</name>
<keyword evidence="10" id="KW-1185">Reference proteome</keyword>
<evidence type="ECO:0000256" key="2">
    <source>
        <dbReference type="ARBA" id="ARBA00010145"/>
    </source>
</evidence>
<evidence type="ECO:0000313" key="9">
    <source>
        <dbReference type="EMBL" id="MEK8028885.1"/>
    </source>
</evidence>
<dbReference type="PANTHER" id="PTHR36838:SF1">
    <property type="entry name" value="SLR1864 PROTEIN"/>
    <property type="match status" value="1"/>
</dbReference>
<keyword evidence="5 8" id="KW-0812">Transmembrane</keyword>
<dbReference type="RefSeq" id="WP_341376673.1">
    <property type="nucleotide sequence ID" value="NZ_JBBUTF010000033.1"/>
</dbReference>
<evidence type="ECO:0000256" key="8">
    <source>
        <dbReference type="SAM" id="Phobius"/>
    </source>
</evidence>
<accession>A0ABU9BG06</accession>
<feature type="transmembrane region" description="Helical" evidence="8">
    <location>
        <begin position="141"/>
        <end position="167"/>
    </location>
</feature>
<evidence type="ECO:0000313" key="10">
    <source>
        <dbReference type="Proteomes" id="UP001368500"/>
    </source>
</evidence>
<comment type="similarity">
    <text evidence="2">Belongs to the auxin efflux carrier (TC 2.A.69) family.</text>
</comment>
<sequence>MSWAVVSKLLAIFCTVVLGWAGGRLRWLGEPVGGTDPARILSQAAFYLFAPALLFRTTARLDPSTLPWSTLLAFFGPVLALTAGLYLWQHRRGAPAQALDGTALSPAQQAAWPACVAVTVFGNSLQVGVPMAGAVFGEAGLGIHIALVSVHALVLLTTLTVMAEVDLARAQARQQGRASIWAAARTTARNAIIHPVVLPVVAGMVWQATGWPLPGPIDETLQLLGTAVAPLCLVLIGMTLAYTPGRAVRAALGAALRLSAFKLLLMPALVLAAAWGVFGLRGLALQVVVLMAALPTGSNTLIFAQRYRCHEGEASATIVLSTLLFALTAPAWLLLLDALGRTG</sequence>
<keyword evidence="4" id="KW-1003">Cell membrane</keyword>
<dbReference type="EMBL" id="JBBUTF010000033">
    <property type="protein sequence ID" value="MEK8028885.1"/>
    <property type="molecule type" value="Genomic_DNA"/>
</dbReference>
<keyword evidence="6 8" id="KW-1133">Transmembrane helix</keyword>
<feature type="transmembrane region" description="Helical" evidence="8">
    <location>
        <begin position="40"/>
        <end position="59"/>
    </location>
</feature>
<dbReference type="Pfam" id="PF03547">
    <property type="entry name" value="Mem_trans"/>
    <property type="match status" value="1"/>
</dbReference>
<keyword evidence="7 8" id="KW-0472">Membrane</keyword>
<evidence type="ECO:0000256" key="5">
    <source>
        <dbReference type="ARBA" id="ARBA00022692"/>
    </source>
</evidence>
<dbReference type="InterPro" id="IPR004776">
    <property type="entry name" value="Mem_transp_PIN-like"/>
</dbReference>
<keyword evidence="3" id="KW-0813">Transport</keyword>
<evidence type="ECO:0000256" key="1">
    <source>
        <dbReference type="ARBA" id="ARBA00004651"/>
    </source>
</evidence>
<evidence type="ECO:0000256" key="3">
    <source>
        <dbReference type="ARBA" id="ARBA00022448"/>
    </source>
</evidence>
<gene>
    <name evidence="9" type="ORF">AACH11_23245</name>
</gene>
<feature type="transmembrane region" description="Helical" evidence="8">
    <location>
        <begin position="71"/>
        <end position="89"/>
    </location>
</feature>
<comment type="caution">
    <text evidence="9">The sequence shown here is derived from an EMBL/GenBank/DDBJ whole genome shotgun (WGS) entry which is preliminary data.</text>
</comment>